<feature type="compositionally biased region" description="Basic and acidic residues" evidence="1">
    <location>
        <begin position="81"/>
        <end position="93"/>
    </location>
</feature>
<evidence type="ECO:0000313" key="2">
    <source>
        <dbReference type="EMBL" id="KPI99950.1"/>
    </source>
</evidence>
<gene>
    <name evidence="2" type="ORF">RR46_03320</name>
</gene>
<dbReference type="Proteomes" id="UP000053268">
    <property type="component" value="Unassembled WGS sequence"/>
</dbReference>
<keyword evidence="3" id="KW-1185">Reference proteome</keyword>
<feature type="region of interest" description="Disordered" evidence="1">
    <location>
        <begin position="68"/>
        <end position="122"/>
    </location>
</feature>
<organism evidence="2 3">
    <name type="scientific">Papilio xuthus</name>
    <name type="common">Asian swallowtail butterfly</name>
    <dbReference type="NCBI Taxonomy" id="66420"/>
    <lineage>
        <taxon>Eukaryota</taxon>
        <taxon>Metazoa</taxon>
        <taxon>Ecdysozoa</taxon>
        <taxon>Arthropoda</taxon>
        <taxon>Hexapoda</taxon>
        <taxon>Insecta</taxon>
        <taxon>Pterygota</taxon>
        <taxon>Neoptera</taxon>
        <taxon>Endopterygota</taxon>
        <taxon>Lepidoptera</taxon>
        <taxon>Glossata</taxon>
        <taxon>Ditrysia</taxon>
        <taxon>Papilionoidea</taxon>
        <taxon>Papilionidae</taxon>
        <taxon>Papilioninae</taxon>
        <taxon>Papilio</taxon>
    </lineage>
</organism>
<dbReference type="AlphaFoldDB" id="A0A194Q954"/>
<evidence type="ECO:0000313" key="3">
    <source>
        <dbReference type="Proteomes" id="UP000053268"/>
    </source>
</evidence>
<sequence length="122" mass="13344">MLADTLVMDFAFDTSRRIFSSTFEDHTAITENLVHSAKCKKLEVTNKCNQLTRQNGSLGHEIKKAARGAARVAPAARAHSTLREPRRAGRPDTRPTSPTNFARDVATLTAATDPLLKPATRS</sequence>
<dbReference type="EMBL" id="KQ459551">
    <property type="protein sequence ID" value="KPI99950.1"/>
    <property type="molecule type" value="Genomic_DNA"/>
</dbReference>
<protein>
    <submittedName>
        <fullName evidence="2">Uncharacterized protein</fullName>
    </submittedName>
</protein>
<accession>A0A194Q954</accession>
<evidence type="ECO:0000256" key="1">
    <source>
        <dbReference type="SAM" id="MobiDB-lite"/>
    </source>
</evidence>
<feature type="compositionally biased region" description="Low complexity" evidence="1">
    <location>
        <begin position="68"/>
        <end position="78"/>
    </location>
</feature>
<proteinExistence type="predicted"/>
<name>A0A194Q954_PAPXU</name>
<reference evidence="2 3" key="1">
    <citation type="journal article" date="2015" name="Nat. Commun.">
        <title>Outbred genome sequencing and CRISPR/Cas9 gene editing in butterflies.</title>
        <authorList>
            <person name="Li X."/>
            <person name="Fan D."/>
            <person name="Zhang W."/>
            <person name="Liu G."/>
            <person name="Zhang L."/>
            <person name="Zhao L."/>
            <person name="Fang X."/>
            <person name="Chen L."/>
            <person name="Dong Y."/>
            <person name="Chen Y."/>
            <person name="Ding Y."/>
            <person name="Zhao R."/>
            <person name="Feng M."/>
            <person name="Zhu Y."/>
            <person name="Feng Y."/>
            <person name="Jiang X."/>
            <person name="Zhu D."/>
            <person name="Xiang H."/>
            <person name="Feng X."/>
            <person name="Li S."/>
            <person name="Wang J."/>
            <person name="Zhang G."/>
            <person name="Kronforst M.R."/>
            <person name="Wang W."/>
        </authorList>
    </citation>
    <scope>NUCLEOTIDE SEQUENCE [LARGE SCALE GENOMIC DNA]</scope>
    <source>
        <strain evidence="2">Ya'a_city_454_Px</strain>
        <tissue evidence="2">Whole body</tissue>
    </source>
</reference>